<name>A0ACD4RHE1_9BACI</name>
<dbReference type="EMBL" id="CP126116">
    <property type="protein sequence ID" value="WHZ59931.1"/>
    <property type="molecule type" value="Genomic_DNA"/>
</dbReference>
<gene>
    <name evidence="1" type="ORF">QLQ22_11595</name>
</gene>
<evidence type="ECO:0000313" key="2">
    <source>
        <dbReference type="Proteomes" id="UP001226091"/>
    </source>
</evidence>
<organism evidence="1 2">
    <name type="scientific">Metabacillus hrfriensis</name>
    <dbReference type="NCBI Taxonomy" id="3048891"/>
    <lineage>
        <taxon>Bacteria</taxon>
        <taxon>Bacillati</taxon>
        <taxon>Bacillota</taxon>
        <taxon>Bacilli</taxon>
        <taxon>Bacillales</taxon>
        <taxon>Bacillaceae</taxon>
        <taxon>Metabacillus</taxon>
    </lineage>
</organism>
<protein>
    <submittedName>
        <fullName evidence="1">Uncharacterized protein</fullName>
    </submittedName>
</protein>
<dbReference type="Proteomes" id="UP001226091">
    <property type="component" value="Chromosome"/>
</dbReference>
<keyword evidence="2" id="KW-1185">Reference proteome</keyword>
<sequence>MSSITTGPFRVPVSFPGGSPSRLIITLKNHTDKVKDVRVVVQECPAPTQPLFPSGARCVVSNETPEIVICDEDIVLGSQSCRQVFVDVAIRNIYRVTVIGKIKENEKDVEVSVVGSDINLQFHEPTMFFRHEDFVKADDK</sequence>
<accession>A0ACD4RHE1</accession>
<evidence type="ECO:0000313" key="1">
    <source>
        <dbReference type="EMBL" id="WHZ59931.1"/>
    </source>
</evidence>
<proteinExistence type="predicted"/>
<reference evidence="2" key="1">
    <citation type="journal article" date="2025" name="Aquaculture">
        <title>Assessment of the bioflocculant production and safety properties of Metabacillus hrfriensis sp. nov. based on phenotypic and whole-genome sequencing analysis.</title>
        <authorList>
            <person name="Zhang R."/>
            <person name="Zhao Z."/>
            <person name="Luo L."/>
            <person name="Wang S."/>
            <person name="Guo K."/>
            <person name="Xu W."/>
        </authorList>
    </citation>
    <scope>NUCLEOTIDE SEQUENCE [LARGE SCALE GENOMIC DNA]</scope>
    <source>
        <strain evidence="2">CT-WN-B3</strain>
    </source>
</reference>